<dbReference type="SMART" id="SM00972">
    <property type="entry name" value="SCPU"/>
    <property type="match status" value="1"/>
</dbReference>
<dbReference type="RefSeq" id="WP_153233116.1">
    <property type="nucleotide sequence ID" value="NZ_WINI01000001.1"/>
</dbReference>
<comment type="caution">
    <text evidence="3">The sequence shown here is derived from an EMBL/GenBank/DDBJ whole genome shotgun (WGS) entry which is preliminary data.</text>
</comment>
<evidence type="ECO:0000313" key="4">
    <source>
        <dbReference type="Proteomes" id="UP000451565"/>
    </source>
</evidence>
<keyword evidence="4" id="KW-1185">Reference proteome</keyword>
<evidence type="ECO:0000259" key="2">
    <source>
        <dbReference type="Pfam" id="PF05229"/>
    </source>
</evidence>
<feature type="chain" id="PRO_5032695532" evidence="1">
    <location>
        <begin position="23"/>
        <end position="167"/>
    </location>
</feature>
<keyword evidence="1" id="KW-0732">Signal</keyword>
<gene>
    <name evidence="3" type="ORF">GEV47_02475</name>
</gene>
<dbReference type="AlphaFoldDB" id="A0A843YQJ2"/>
<dbReference type="Pfam" id="PF05229">
    <property type="entry name" value="SCPU"/>
    <property type="match status" value="1"/>
</dbReference>
<dbReference type="EMBL" id="WINI01000001">
    <property type="protein sequence ID" value="MQQ99551.1"/>
    <property type="molecule type" value="Genomic_DNA"/>
</dbReference>
<name>A0A843YQJ2_9BURK</name>
<accession>A0A843YQJ2</accession>
<reference evidence="3 4" key="1">
    <citation type="submission" date="2019-10" db="EMBL/GenBank/DDBJ databases">
        <title>Glaciimonas soli sp. nov., a psychrophilic bacterium isolated from the forest soil of a high elevation mountain in Taiwan.</title>
        <authorList>
            <person name="Wang L.-T."/>
            <person name="Shieh W.Y."/>
        </authorList>
    </citation>
    <scope>NUCLEOTIDE SEQUENCE [LARGE SCALE GENOMIC DNA]</scope>
    <source>
        <strain evidence="3 4">GS1</strain>
    </source>
</reference>
<feature type="signal peptide" evidence="1">
    <location>
        <begin position="1"/>
        <end position="22"/>
    </location>
</feature>
<evidence type="ECO:0000313" key="3">
    <source>
        <dbReference type="EMBL" id="MQQ99551.1"/>
    </source>
</evidence>
<feature type="domain" description="Spore coat protein U/FanG" evidence="2">
    <location>
        <begin position="27"/>
        <end position="164"/>
    </location>
</feature>
<dbReference type="PROSITE" id="PS51257">
    <property type="entry name" value="PROKAR_LIPOPROTEIN"/>
    <property type="match status" value="1"/>
</dbReference>
<dbReference type="PANTHER" id="PTHR37089">
    <property type="entry name" value="PROTEIN U-RELATED"/>
    <property type="match status" value="1"/>
</dbReference>
<proteinExistence type="predicted"/>
<protein>
    <submittedName>
        <fullName evidence="3">SCPU domain-containing protein</fullName>
    </submittedName>
</protein>
<sequence>MKKIILAATSIVLATGSCSVFAATATGNMINTVTIADDCTIAATGFTTTYDPVVANASTAQSTTASVTTTCTAGDTTVVTLDQGTNPASTSTPAAPLRRVTNGTTFLNYGLFSNATYTTTWGNTPATGVSGTGTGSAVPLVIYAQLPAGQNGAAGTYTDTVIATVTY</sequence>
<dbReference type="InterPro" id="IPR007893">
    <property type="entry name" value="Spore_coat_U/FanG"/>
</dbReference>
<dbReference type="InterPro" id="IPR053167">
    <property type="entry name" value="Spore_coat_component"/>
</dbReference>
<dbReference type="OrthoDB" id="8780947at2"/>
<organism evidence="3 4">
    <name type="scientific">Glaciimonas soli</name>
    <dbReference type="NCBI Taxonomy" id="2590999"/>
    <lineage>
        <taxon>Bacteria</taxon>
        <taxon>Pseudomonadati</taxon>
        <taxon>Pseudomonadota</taxon>
        <taxon>Betaproteobacteria</taxon>
        <taxon>Burkholderiales</taxon>
        <taxon>Oxalobacteraceae</taxon>
        <taxon>Glaciimonas</taxon>
    </lineage>
</organism>
<dbReference type="Proteomes" id="UP000451565">
    <property type="component" value="Unassembled WGS sequence"/>
</dbReference>
<evidence type="ECO:0000256" key="1">
    <source>
        <dbReference type="SAM" id="SignalP"/>
    </source>
</evidence>